<reference evidence="2 3" key="1">
    <citation type="journal article" date="2019" name="Appl. Microbiol. Biotechnol.">
        <title>Differential efficiency of wild type rhizogenic strains for rol gene transformation of plants.</title>
        <authorList>
            <person name="Desmet S."/>
            <person name="De Keyser E."/>
            <person name="Van Vaerenbergh J."/>
            <person name="Baeyen S."/>
            <person name="Van Huylenbroeck J."/>
            <person name="Geelen D."/>
            <person name="Dhooghe E."/>
        </authorList>
    </citation>
    <scope>NUCLEOTIDE SEQUENCE [LARGE SCALE GENOMIC DNA]</scope>
    <source>
        <strain evidence="2 3">GBBC3283</strain>
    </source>
</reference>
<feature type="compositionally biased region" description="Basic and acidic residues" evidence="1">
    <location>
        <begin position="193"/>
        <end position="209"/>
    </location>
</feature>
<keyword evidence="3" id="KW-1185">Reference proteome</keyword>
<organism evidence="2 3">
    <name type="scientific">Agrobacterium salinitolerans</name>
    <dbReference type="NCBI Taxonomy" id="1183413"/>
    <lineage>
        <taxon>Bacteria</taxon>
        <taxon>Pseudomonadati</taxon>
        <taxon>Pseudomonadota</taxon>
        <taxon>Alphaproteobacteria</taxon>
        <taxon>Hyphomicrobiales</taxon>
        <taxon>Rhizobiaceae</taxon>
        <taxon>Rhizobium/Agrobacterium group</taxon>
        <taxon>Agrobacterium</taxon>
    </lineage>
</organism>
<feature type="region of interest" description="Disordered" evidence="1">
    <location>
        <begin position="193"/>
        <end position="230"/>
    </location>
</feature>
<evidence type="ECO:0000313" key="3">
    <source>
        <dbReference type="Proteomes" id="UP000319481"/>
    </source>
</evidence>
<accession>A0ABY3BQ95</accession>
<feature type="compositionally biased region" description="Polar residues" evidence="1">
    <location>
        <begin position="220"/>
        <end position="230"/>
    </location>
</feature>
<dbReference type="Proteomes" id="UP000319481">
    <property type="component" value="Unassembled WGS sequence"/>
</dbReference>
<sequence>MMTTGEEISWTNARMVLRYIGMPHLDWAHGAAANVVRQCLNTRHRPTYHQQKFLEAESPALLAYLEKLASSGDSVGWRTLRDRVQVHAEIIRDTEMPSCRRPWLAAIWHALPELAAIGQSILDKPSTPKSVADVEVTPVSADADADSASGNGGDEKGSAGKTGSAGTAAKPKPLSRLKLPVVSVILTEAEKKVLGLDKPASDADARDEVTPDGPDEASRKSGQTMSGGPK</sequence>
<comment type="caution">
    <text evidence="2">The sequence shown here is derived from an EMBL/GenBank/DDBJ whole genome shotgun (WGS) entry which is preliminary data.</text>
</comment>
<evidence type="ECO:0000256" key="1">
    <source>
        <dbReference type="SAM" id="MobiDB-lite"/>
    </source>
</evidence>
<dbReference type="EMBL" id="SGNZ01000005">
    <property type="protein sequence ID" value="TRA93243.1"/>
    <property type="molecule type" value="Genomic_DNA"/>
</dbReference>
<feature type="compositionally biased region" description="Low complexity" evidence="1">
    <location>
        <begin position="159"/>
        <end position="172"/>
    </location>
</feature>
<feature type="region of interest" description="Disordered" evidence="1">
    <location>
        <begin position="141"/>
        <end position="173"/>
    </location>
</feature>
<gene>
    <name evidence="2" type="ORF">EXN23_11210</name>
</gene>
<name>A0ABY3BQ95_9HYPH</name>
<dbReference type="RefSeq" id="WP_142912725.1">
    <property type="nucleotide sequence ID" value="NZ_JAPZLP010000003.1"/>
</dbReference>
<evidence type="ECO:0000313" key="2">
    <source>
        <dbReference type="EMBL" id="TRA93243.1"/>
    </source>
</evidence>
<protein>
    <submittedName>
        <fullName evidence="2">Uncharacterized protein</fullName>
    </submittedName>
</protein>
<proteinExistence type="predicted"/>